<gene>
    <name evidence="1" type="ORF">SDC9_190057</name>
</gene>
<organism evidence="1">
    <name type="scientific">bioreactor metagenome</name>
    <dbReference type="NCBI Taxonomy" id="1076179"/>
    <lineage>
        <taxon>unclassified sequences</taxon>
        <taxon>metagenomes</taxon>
        <taxon>ecological metagenomes</taxon>
    </lineage>
</organism>
<sequence>MVRDDPVRLIKKRKIGGQASRPHIIFEIVLKGELFADFRLAPRDNPCERGNLCRVDRAVVLQKHRYGHADFGARRGFQVAAHGLVPDEQRV</sequence>
<evidence type="ECO:0000313" key="1">
    <source>
        <dbReference type="EMBL" id="MPN42500.1"/>
    </source>
</evidence>
<name>A0A645HUG0_9ZZZZ</name>
<dbReference type="AlphaFoldDB" id="A0A645HUG0"/>
<reference evidence="1" key="1">
    <citation type="submission" date="2019-08" db="EMBL/GenBank/DDBJ databases">
        <authorList>
            <person name="Kucharzyk K."/>
            <person name="Murdoch R.W."/>
            <person name="Higgins S."/>
            <person name="Loffler F."/>
        </authorList>
    </citation>
    <scope>NUCLEOTIDE SEQUENCE</scope>
</reference>
<dbReference type="EMBL" id="VSSQ01100278">
    <property type="protein sequence ID" value="MPN42500.1"/>
    <property type="molecule type" value="Genomic_DNA"/>
</dbReference>
<proteinExistence type="predicted"/>
<comment type="caution">
    <text evidence="1">The sequence shown here is derived from an EMBL/GenBank/DDBJ whole genome shotgun (WGS) entry which is preliminary data.</text>
</comment>
<accession>A0A645HUG0</accession>
<protein>
    <submittedName>
        <fullName evidence="1">Uncharacterized protein</fullName>
    </submittedName>
</protein>